<protein>
    <submittedName>
        <fullName evidence="5">TetR family transcriptional regulator</fullName>
    </submittedName>
</protein>
<dbReference type="RefSeq" id="WP_075978358.1">
    <property type="nucleotide sequence ID" value="NZ_MKQR01000028.1"/>
</dbReference>
<dbReference type="Pfam" id="PF00440">
    <property type="entry name" value="TetR_N"/>
    <property type="match status" value="1"/>
</dbReference>
<sequence length="268" mass="30241">MIRMTDRVKRHRSSTSGRSGRDRSDPAEPSSGDARRDRWKSHRAARREEFVEAALRALNEHGPDLGMEHVAAEAGVTKPVLYRHFTDKADLFVALGHRGTEILFERLIPAMNREEAPLPRIRKSLSAFFEIIEEYPNLYRLLVRSTFGDRRIDADIVAEDKEVIANALSALLGDYLRAFHLDSGGAEVWGHGIVGMVQNVGDWWLERRTMSRDAVVEYLTMTIWAAIDGTMRMNGYVLDPHKPLDVNKVVKLGTPDPSAIPATQEREA</sequence>
<dbReference type="Proteomes" id="UP000186040">
    <property type="component" value="Unassembled WGS sequence"/>
</dbReference>
<dbReference type="SUPFAM" id="SSF46689">
    <property type="entry name" value="Homeodomain-like"/>
    <property type="match status" value="1"/>
</dbReference>
<keyword evidence="6" id="KW-1185">Reference proteome</keyword>
<dbReference type="PRINTS" id="PR00455">
    <property type="entry name" value="HTHTETR"/>
</dbReference>
<dbReference type="PANTHER" id="PTHR30055">
    <property type="entry name" value="HTH-TYPE TRANSCRIPTIONAL REGULATOR RUTR"/>
    <property type="match status" value="1"/>
</dbReference>
<dbReference type="InterPro" id="IPR036271">
    <property type="entry name" value="Tet_transcr_reg_TetR-rel_C_sf"/>
</dbReference>
<dbReference type="EMBL" id="MKQR01000028">
    <property type="protein sequence ID" value="OLR90151.1"/>
    <property type="molecule type" value="Genomic_DNA"/>
</dbReference>
<evidence type="ECO:0000256" key="2">
    <source>
        <dbReference type="PROSITE-ProRule" id="PRU00335"/>
    </source>
</evidence>
<proteinExistence type="predicted"/>
<dbReference type="SUPFAM" id="SSF48498">
    <property type="entry name" value="Tetracyclin repressor-like, C-terminal domain"/>
    <property type="match status" value="1"/>
</dbReference>
<accession>A0A1Q9LDP0</accession>
<evidence type="ECO:0000256" key="1">
    <source>
        <dbReference type="ARBA" id="ARBA00023125"/>
    </source>
</evidence>
<dbReference type="InterPro" id="IPR045823">
    <property type="entry name" value="TetR_C_32"/>
</dbReference>
<dbReference type="OrthoDB" id="4542604at2"/>
<evidence type="ECO:0000313" key="6">
    <source>
        <dbReference type="Proteomes" id="UP000186040"/>
    </source>
</evidence>
<dbReference type="Pfam" id="PF19344">
    <property type="entry name" value="TetR_C_32"/>
    <property type="match status" value="1"/>
</dbReference>
<dbReference type="InterPro" id="IPR009057">
    <property type="entry name" value="Homeodomain-like_sf"/>
</dbReference>
<dbReference type="PROSITE" id="PS50977">
    <property type="entry name" value="HTH_TETR_2"/>
    <property type="match status" value="1"/>
</dbReference>
<organism evidence="5 6">
    <name type="scientific">Actinokineospora bangkokensis</name>
    <dbReference type="NCBI Taxonomy" id="1193682"/>
    <lineage>
        <taxon>Bacteria</taxon>
        <taxon>Bacillati</taxon>
        <taxon>Actinomycetota</taxon>
        <taxon>Actinomycetes</taxon>
        <taxon>Pseudonocardiales</taxon>
        <taxon>Pseudonocardiaceae</taxon>
        <taxon>Actinokineospora</taxon>
    </lineage>
</organism>
<dbReference type="AlphaFoldDB" id="A0A1Q9LDP0"/>
<dbReference type="InterPro" id="IPR050109">
    <property type="entry name" value="HTH-type_TetR-like_transc_reg"/>
</dbReference>
<feature type="region of interest" description="Disordered" evidence="3">
    <location>
        <begin position="1"/>
        <end position="39"/>
    </location>
</feature>
<dbReference type="STRING" id="1193682.BJP25_04050"/>
<name>A0A1Q9LDP0_9PSEU</name>
<evidence type="ECO:0000313" key="5">
    <source>
        <dbReference type="EMBL" id="OLR90151.1"/>
    </source>
</evidence>
<evidence type="ECO:0000256" key="3">
    <source>
        <dbReference type="SAM" id="MobiDB-lite"/>
    </source>
</evidence>
<comment type="caution">
    <text evidence="5">The sequence shown here is derived from an EMBL/GenBank/DDBJ whole genome shotgun (WGS) entry which is preliminary data.</text>
</comment>
<dbReference type="GO" id="GO:0003700">
    <property type="term" value="F:DNA-binding transcription factor activity"/>
    <property type="evidence" value="ECO:0007669"/>
    <property type="project" value="TreeGrafter"/>
</dbReference>
<keyword evidence="1 2" id="KW-0238">DNA-binding</keyword>
<evidence type="ECO:0000259" key="4">
    <source>
        <dbReference type="PROSITE" id="PS50977"/>
    </source>
</evidence>
<dbReference type="GO" id="GO:0000976">
    <property type="term" value="F:transcription cis-regulatory region binding"/>
    <property type="evidence" value="ECO:0007669"/>
    <property type="project" value="TreeGrafter"/>
</dbReference>
<feature type="domain" description="HTH tetR-type" evidence="4">
    <location>
        <begin position="44"/>
        <end position="103"/>
    </location>
</feature>
<gene>
    <name evidence="5" type="ORF">BJP25_04050</name>
</gene>
<dbReference type="Gene3D" id="1.10.357.10">
    <property type="entry name" value="Tetracycline Repressor, domain 2"/>
    <property type="match status" value="1"/>
</dbReference>
<reference evidence="5 6" key="1">
    <citation type="submission" date="2016-10" db="EMBL/GenBank/DDBJ databases">
        <title>The Draft Genome Sequence of Actinokineospora bangkokensis 44EHWT reveals the biosynthetic pathway of antifungal compounds Thailandins with unusual extender unit butylmalonyl-CoA.</title>
        <authorList>
            <person name="Greule A."/>
            <person name="Intra B."/>
            <person name="Flemming S."/>
            <person name="Rommel M.G."/>
            <person name="Panbangred W."/>
            <person name="Bechthold A."/>
        </authorList>
    </citation>
    <scope>NUCLEOTIDE SEQUENCE [LARGE SCALE GENOMIC DNA]</scope>
    <source>
        <strain evidence="5 6">44EHW</strain>
    </source>
</reference>
<dbReference type="InterPro" id="IPR001647">
    <property type="entry name" value="HTH_TetR"/>
</dbReference>
<feature type="DNA-binding region" description="H-T-H motif" evidence="2">
    <location>
        <begin position="66"/>
        <end position="85"/>
    </location>
</feature>
<dbReference type="PANTHER" id="PTHR30055:SF160">
    <property type="entry name" value="TRANSCRIPTIONAL REGULATORY PROTEIN (PROBABLY ASNC-FAMILY)-RELATED"/>
    <property type="match status" value="1"/>
</dbReference>